<feature type="transmembrane region" description="Helical" evidence="9">
    <location>
        <begin position="196"/>
        <end position="217"/>
    </location>
</feature>
<gene>
    <name evidence="11" type="ORF">ET495_04470</name>
</gene>
<feature type="transmembrane region" description="Helical" evidence="9">
    <location>
        <begin position="318"/>
        <end position="337"/>
    </location>
</feature>
<organism evidence="11 12">
    <name type="scientific">Xylanimonas allomyrinae</name>
    <dbReference type="NCBI Taxonomy" id="2509459"/>
    <lineage>
        <taxon>Bacteria</taxon>
        <taxon>Bacillati</taxon>
        <taxon>Actinomycetota</taxon>
        <taxon>Actinomycetes</taxon>
        <taxon>Micrococcales</taxon>
        <taxon>Promicromonosporaceae</taxon>
        <taxon>Xylanimonas</taxon>
    </lineage>
</organism>
<feature type="transmembrane region" description="Helical" evidence="9">
    <location>
        <begin position="38"/>
        <end position="58"/>
    </location>
</feature>
<comment type="similarity">
    <text evidence="2">Belongs to the monovalent cation:proton antiporter 2 (CPA2) transporter (TC 2.A.37) family.</text>
</comment>
<dbReference type="GO" id="GO:0015297">
    <property type="term" value="F:antiporter activity"/>
    <property type="evidence" value="ECO:0007669"/>
    <property type="project" value="UniProtKB-KW"/>
</dbReference>
<accession>A0A4P6EJB3</accession>
<evidence type="ECO:0000256" key="6">
    <source>
        <dbReference type="ARBA" id="ARBA00022989"/>
    </source>
</evidence>
<keyword evidence="6 9" id="KW-1133">Transmembrane helix</keyword>
<dbReference type="Gene3D" id="1.20.1530.20">
    <property type="match status" value="1"/>
</dbReference>
<feature type="transmembrane region" description="Helical" evidence="9">
    <location>
        <begin position="12"/>
        <end position="31"/>
    </location>
</feature>
<evidence type="ECO:0000256" key="4">
    <source>
        <dbReference type="ARBA" id="ARBA00022449"/>
    </source>
</evidence>
<dbReference type="Proteomes" id="UP000291758">
    <property type="component" value="Chromosome"/>
</dbReference>
<evidence type="ECO:0000256" key="5">
    <source>
        <dbReference type="ARBA" id="ARBA00022692"/>
    </source>
</evidence>
<evidence type="ECO:0000313" key="11">
    <source>
        <dbReference type="EMBL" id="QAY62632.1"/>
    </source>
</evidence>
<feature type="transmembrane region" description="Helical" evidence="9">
    <location>
        <begin position="238"/>
        <end position="257"/>
    </location>
</feature>
<feature type="transmembrane region" description="Helical" evidence="9">
    <location>
        <begin position="358"/>
        <end position="379"/>
    </location>
</feature>
<dbReference type="PANTHER" id="PTHR43562:SF1">
    <property type="entry name" value="NA(+)_H(+) ANTIPORTER YJBQ-RELATED"/>
    <property type="match status" value="1"/>
</dbReference>
<feature type="transmembrane region" description="Helical" evidence="9">
    <location>
        <begin position="64"/>
        <end position="84"/>
    </location>
</feature>
<evidence type="ECO:0000313" key="12">
    <source>
        <dbReference type="Proteomes" id="UP000291758"/>
    </source>
</evidence>
<keyword evidence="8 9" id="KW-0472">Membrane</keyword>
<feature type="transmembrane region" description="Helical" evidence="9">
    <location>
        <begin position="292"/>
        <end position="312"/>
    </location>
</feature>
<dbReference type="OrthoDB" id="9793589at2"/>
<name>A0A4P6EJB3_9MICO</name>
<dbReference type="GO" id="GO:1902600">
    <property type="term" value="P:proton transmembrane transport"/>
    <property type="evidence" value="ECO:0007669"/>
    <property type="project" value="InterPro"/>
</dbReference>
<keyword evidence="3" id="KW-0813">Transport</keyword>
<dbReference type="KEGG" id="xyl:ET495_04470"/>
<feature type="transmembrane region" description="Helical" evidence="9">
    <location>
        <begin position="385"/>
        <end position="408"/>
    </location>
</feature>
<dbReference type="EMBL" id="CP035495">
    <property type="protein sequence ID" value="QAY62632.1"/>
    <property type="molecule type" value="Genomic_DNA"/>
</dbReference>
<dbReference type="PANTHER" id="PTHR43562">
    <property type="entry name" value="NAPA-TYPE SODIUM/HYDROGEN ANTIPORTER"/>
    <property type="match status" value="1"/>
</dbReference>
<protein>
    <submittedName>
        <fullName evidence="11">Cation:proton antiporter</fullName>
    </submittedName>
</protein>
<dbReference type="InterPro" id="IPR006153">
    <property type="entry name" value="Cation/H_exchanger_TM"/>
</dbReference>
<evidence type="ECO:0000256" key="7">
    <source>
        <dbReference type="ARBA" id="ARBA00023065"/>
    </source>
</evidence>
<dbReference type="AlphaFoldDB" id="A0A4P6EJB3"/>
<feature type="transmembrane region" description="Helical" evidence="9">
    <location>
        <begin position="170"/>
        <end position="190"/>
    </location>
</feature>
<dbReference type="Pfam" id="PF00999">
    <property type="entry name" value="Na_H_Exchanger"/>
    <property type="match status" value="1"/>
</dbReference>
<feature type="transmembrane region" description="Helical" evidence="9">
    <location>
        <begin position="96"/>
        <end position="119"/>
    </location>
</feature>
<keyword evidence="5 9" id="KW-0812">Transmembrane</keyword>
<evidence type="ECO:0000259" key="10">
    <source>
        <dbReference type="Pfam" id="PF00999"/>
    </source>
</evidence>
<keyword evidence="12" id="KW-1185">Reference proteome</keyword>
<evidence type="ECO:0000256" key="2">
    <source>
        <dbReference type="ARBA" id="ARBA00005551"/>
    </source>
</evidence>
<proteinExistence type="inferred from homology"/>
<comment type="subcellular location">
    <subcellularLocation>
        <location evidence="1">Membrane</location>
        <topology evidence="1">Multi-pass membrane protein</topology>
    </subcellularLocation>
</comment>
<evidence type="ECO:0000256" key="1">
    <source>
        <dbReference type="ARBA" id="ARBA00004141"/>
    </source>
</evidence>
<evidence type="ECO:0000256" key="3">
    <source>
        <dbReference type="ARBA" id="ARBA00022448"/>
    </source>
</evidence>
<feature type="transmembrane region" description="Helical" evidence="9">
    <location>
        <begin position="263"/>
        <end position="280"/>
    </location>
</feature>
<reference evidence="11 12" key="1">
    <citation type="submission" date="2019-01" db="EMBL/GenBank/DDBJ databases">
        <title>Genome sequencing of strain 2JSPR-7.</title>
        <authorList>
            <person name="Heo J."/>
            <person name="Kim S.-J."/>
            <person name="Kim J.-S."/>
            <person name="Hong S.-B."/>
            <person name="Kwon S.-W."/>
        </authorList>
    </citation>
    <scope>NUCLEOTIDE SEQUENCE [LARGE SCALE GENOMIC DNA]</scope>
    <source>
        <strain evidence="11 12">2JSPR-7</strain>
    </source>
</reference>
<evidence type="ECO:0000256" key="8">
    <source>
        <dbReference type="ARBA" id="ARBA00023136"/>
    </source>
</evidence>
<keyword evidence="7" id="KW-0406">Ion transport</keyword>
<evidence type="ECO:0000256" key="9">
    <source>
        <dbReference type="SAM" id="Phobius"/>
    </source>
</evidence>
<dbReference type="InterPro" id="IPR038770">
    <property type="entry name" value="Na+/solute_symporter_sf"/>
</dbReference>
<feature type="domain" description="Cation/H+ exchanger transmembrane" evidence="10">
    <location>
        <begin position="27"/>
        <end position="403"/>
    </location>
</feature>
<feature type="transmembrane region" description="Helical" evidence="9">
    <location>
        <begin position="131"/>
        <end position="150"/>
    </location>
</feature>
<dbReference type="GO" id="GO:0016020">
    <property type="term" value="C:membrane"/>
    <property type="evidence" value="ECO:0007669"/>
    <property type="project" value="UniProtKB-SubCell"/>
</dbReference>
<keyword evidence="4" id="KW-0050">Antiport</keyword>
<sequence>MVLTVLGVDSALLGLAAVLAAVVVAPPLSALSRRLIPVPLPVVEIALGMVIGPAALGLVEPGGLPATVGRMGLAAIIFIAGYELEYRAISRTQLRWASAGWVLSLVLAVLAGIGVVVAADAGGLQVRGDGGSSLVTAGVFAGIALTSTALSTAMPSMRDAGELTTPFGRAMIAAGTVGQLAPLLALSVVFGGRHVWWSVLALALFTGLVLVSLRIASRGLPAAARRLVTATMHTSGHFAVRLVVFAVALLTAVSVDVFDLDMLVGAFAAGVLVRQLVSNVDPVDRELTERKFQGLAFGFLTPLFFVSTGVAFDLRGLLAQPLALALVPVFLVVMFVARGLPGSFVLPWRAPARDRVAAMFWTSVGLAVIVAVVDIAVSSGVLSSVLGSAMVGAGMVSMLTFPTAALAVRRRATADRA</sequence>